<evidence type="ECO:0000313" key="2">
    <source>
        <dbReference type="EMBL" id="GFS23652.1"/>
    </source>
</evidence>
<keyword evidence="1" id="KW-0812">Transmembrane</keyword>
<dbReference type="Proteomes" id="UP000762676">
    <property type="component" value="Unassembled WGS sequence"/>
</dbReference>
<organism evidence="2 3">
    <name type="scientific">Elysia marginata</name>
    <dbReference type="NCBI Taxonomy" id="1093978"/>
    <lineage>
        <taxon>Eukaryota</taxon>
        <taxon>Metazoa</taxon>
        <taxon>Spiralia</taxon>
        <taxon>Lophotrochozoa</taxon>
        <taxon>Mollusca</taxon>
        <taxon>Gastropoda</taxon>
        <taxon>Heterobranchia</taxon>
        <taxon>Euthyneura</taxon>
        <taxon>Panpulmonata</taxon>
        <taxon>Sacoglossa</taxon>
        <taxon>Placobranchoidea</taxon>
        <taxon>Plakobranchidae</taxon>
        <taxon>Elysia</taxon>
    </lineage>
</organism>
<evidence type="ECO:0000313" key="3">
    <source>
        <dbReference type="Proteomes" id="UP000762676"/>
    </source>
</evidence>
<reference evidence="2 3" key="1">
    <citation type="journal article" date="2021" name="Elife">
        <title>Chloroplast acquisition without the gene transfer in kleptoplastic sea slugs, Plakobranchus ocellatus.</title>
        <authorList>
            <person name="Maeda T."/>
            <person name="Takahashi S."/>
            <person name="Yoshida T."/>
            <person name="Shimamura S."/>
            <person name="Takaki Y."/>
            <person name="Nagai Y."/>
            <person name="Toyoda A."/>
            <person name="Suzuki Y."/>
            <person name="Arimoto A."/>
            <person name="Ishii H."/>
            <person name="Satoh N."/>
            <person name="Nishiyama T."/>
            <person name="Hasebe M."/>
            <person name="Maruyama T."/>
            <person name="Minagawa J."/>
            <person name="Obokata J."/>
            <person name="Shigenobu S."/>
        </authorList>
    </citation>
    <scope>NUCLEOTIDE SEQUENCE [LARGE SCALE GENOMIC DNA]</scope>
</reference>
<feature type="transmembrane region" description="Helical" evidence="1">
    <location>
        <begin position="20"/>
        <end position="42"/>
    </location>
</feature>
<dbReference type="Pfam" id="PF02995">
    <property type="entry name" value="DUF229"/>
    <property type="match status" value="1"/>
</dbReference>
<dbReference type="GO" id="GO:0005615">
    <property type="term" value="C:extracellular space"/>
    <property type="evidence" value="ECO:0007669"/>
    <property type="project" value="TreeGrafter"/>
</dbReference>
<accession>A0AAV4JRT6</accession>
<gene>
    <name evidence="2" type="ORF">ElyMa_005138600</name>
</gene>
<keyword evidence="1" id="KW-0472">Membrane</keyword>
<keyword evidence="3" id="KW-1185">Reference proteome</keyword>
<sequence length="256" mass="29728">MNLLRNQYVTKNCLSCKKILLILLTFSCFLAISLFYLSYWTYEIPLPGQEGKGQEIQSREVKRCVVPQLLEDDPVMVRSVRRLSLPKCSYEEWLRVYNGHVYLSTEAKRDHLNITCDYYPLVRKGDYDYIYRKPIRNIPDGFQMVSDFFKGVCKDIHNVTNVGIYSGVHHSEDRAKRSENADPLSLGFHGMSIAILGFDSMSRMSWHRRLKETRSYFKDNLGGIELESHNIVGDGTTAVMFPMLTGKFEWELPECR</sequence>
<proteinExistence type="predicted"/>
<dbReference type="InterPro" id="IPR004245">
    <property type="entry name" value="DUF229"/>
</dbReference>
<evidence type="ECO:0000256" key="1">
    <source>
        <dbReference type="SAM" id="Phobius"/>
    </source>
</evidence>
<dbReference type="AlphaFoldDB" id="A0AAV4JRT6"/>
<keyword evidence="1" id="KW-1133">Transmembrane helix</keyword>
<name>A0AAV4JRT6_9GAST</name>
<dbReference type="PANTHER" id="PTHR10974">
    <property type="entry name" value="FI08016P-RELATED"/>
    <property type="match status" value="1"/>
</dbReference>
<comment type="caution">
    <text evidence="2">The sequence shown here is derived from an EMBL/GenBank/DDBJ whole genome shotgun (WGS) entry which is preliminary data.</text>
</comment>
<protein>
    <recommendedName>
        <fullName evidence="4">Methyltransferase domain-containing protein</fullName>
    </recommendedName>
</protein>
<evidence type="ECO:0008006" key="4">
    <source>
        <dbReference type="Google" id="ProtNLM"/>
    </source>
</evidence>
<dbReference type="EMBL" id="BMAT01010285">
    <property type="protein sequence ID" value="GFS23652.1"/>
    <property type="molecule type" value="Genomic_DNA"/>
</dbReference>
<dbReference type="PANTHER" id="PTHR10974:SF1">
    <property type="entry name" value="FI08016P-RELATED"/>
    <property type="match status" value="1"/>
</dbReference>